<keyword evidence="2" id="KW-0808">Transferase</keyword>
<evidence type="ECO:0000256" key="1">
    <source>
        <dbReference type="ARBA" id="ARBA00022603"/>
    </source>
</evidence>
<dbReference type="GO" id="GO:0032259">
    <property type="term" value="P:methylation"/>
    <property type="evidence" value="ECO:0007669"/>
    <property type="project" value="UniProtKB-KW"/>
</dbReference>
<proteinExistence type="predicted"/>
<dbReference type="SUPFAM" id="SSF53335">
    <property type="entry name" value="S-adenosyl-L-methionine-dependent methyltransferases"/>
    <property type="match status" value="1"/>
</dbReference>
<dbReference type="Proteomes" id="UP001206595">
    <property type="component" value="Unassembled WGS sequence"/>
</dbReference>
<organism evidence="5 6">
    <name type="scientific">Umbelopsis ramanniana AG</name>
    <dbReference type="NCBI Taxonomy" id="1314678"/>
    <lineage>
        <taxon>Eukaryota</taxon>
        <taxon>Fungi</taxon>
        <taxon>Fungi incertae sedis</taxon>
        <taxon>Mucoromycota</taxon>
        <taxon>Mucoromycotina</taxon>
        <taxon>Umbelopsidomycetes</taxon>
        <taxon>Umbelopsidales</taxon>
        <taxon>Umbelopsidaceae</taxon>
        <taxon>Umbelopsis</taxon>
    </lineage>
</organism>
<evidence type="ECO:0000313" key="5">
    <source>
        <dbReference type="EMBL" id="KAI8576512.1"/>
    </source>
</evidence>
<dbReference type="EMBL" id="MU620954">
    <property type="protein sequence ID" value="KAI8576512.1"/>
    <property type="molecule type" value="Genomic_DNA"/>
</dbReference>
<dbReference type="Gene3D" id="3.40.50.150">
    <property type="entry name" value="Vaccinia Virus protein VP39"/>
    <property type="match status" value="1"/>
</dbReference>
<dbReference type="AlphaFoldDB" id="A0AAD5HA39"/>
<reference evidence="5" key="1">
    <citation type="submission" date="2021-06" db="EMBL/GenBank/DDBJ databases">
        <authorList>
            <consortium name="DOE Joint Genome Institute"/>
            <person name="Mondo S.J."/>
            <person name="Amses K.R."/>
            <person name="Simmons D.R."/>
            <person name="Longcore J.E."/>
            <person name="Seto K."/>
            <person name="Alves G.H."/>
            <person name="Bonds A.E."/>
            <person name="Quandt C.A."/>
            <person name="Davis W.J."/>
            <person name="Chang Y."/>
            <person name="Letcher P.M."/>
            <person name="Powell M.J."/>
            <person name="Kuo A."/>
            <person name="Labutti K."/>
            <person name="Pangilinan J."/>
            <person name="Andreopoulos W."/>
            <person name="Tritt A."/>
            <person name="Riley R."/>
            <person name="Hundley H."/>
            <person name="Johnson J."/>
            <person name="Lipzen A."/>
            <person name="Barry K."/>
            <person name="Berbee M.L."/>
            <person name="Buchler N.E."/>
            <person name="Grigoriev I.V."/>
            <person name="Spatafora J.W."/>
            <person name="Stajich J.E."/>
            <person name="James T.Y."/>
        </authorList>
    </citation>
    <scope>NUCLEOTIDE SEQUENCE</scope>
    <source>
        <strain evidence="5">AG</strain>
    </source>
</reference>
<dbReference type="PANTHER" id="PTHR43464">
    <property type="entry name" value="METHYLTRANSFERASE"/>
    <property type="match status" value="1"/>
</dbReference>
<name>A0AAD5HA39_UMBRA</name>
<evidence type="ECO:0000259" key="4">
    <source>
        <dbReference type="Pfam" id="PF13649"/>
    </source>
</evidence>
<dbReference type="RefSeq" id="XP_051441516.1">
    <property type="nucleotide sequence ID" value="XM_051591521.1"/>
</dbReference>
<dbReference type="InterPro" id="IPR041698">
    <property type="entry name" value="Methyltransf_25"/>
</dbReference>
<keyword evidence="1" id="KW-0489">Methyltransferase</keyword>
<keyword evidence="3" id="KW-0949">S-adenosyl-L-methionine</keyword>
<evidence type="ECO:0000256" key="3">
    <source>
        <dbReference type="ARBA" id="ARBA00022691"/>
    </source>
</evidence>
<gene>
    <name evidence="5" type="ORF">K450DRAFT_256507</name>
</gene>
<protein>
    <recommendedName>
        <fullName evidence="4">Methyltransferase domain-containing protein</fullName>
    </recommendedName>
</protein>
<accession>A0AAD5HA39</accession>
<dbReference type="GeneID" id="75916864"/>
<reference evidence="5" key="2">
    <citation type="journal article" date="2022" name="Proc. Natl. Acad. Sci. U.S.A.">
        <title>Diploid-dominant life cycles characterize the early evolution of Fungi.</title>
        <authorList>
            <person name="Amses K.R."/>
            <person name="Simmons D.R."/>
            <person name="Longcore J.E."/>
            <person name="Mondo S.J."/>
            <person name="Seto K."/>
            <person name="Jeronimo G.H."/>
            <person name="Bonds A.E."/>
            <person name="Quandt C.A."/>
            <person name="Davis W.J."/>
            <person name="Chang Y."/>
            <person name="Federici B.A."/>
            <person name="Kuo A."/>
            <person name="LaButti K."/>
            <person name="Pangilinan J."/>
            <person name="Andreopoulos W."/>
            <person name="Tritt A."/>
            <person name="Riley R."/>
            <person name="Hundley H."/>
            <person name="Johnson J."/>
            <person name="Lipzen A."/>
            <person name="Barry K."/>
            <person name="Lang B.F."/>
            <person name="Cuomo C.A."/>
            <person name="Buchler N.E."/>
            <person name="Grigoriev I.V."/>
            <person name="Spatafora J.W."/>
            <person name="Stajich J.E."/>
            <person name="James T.Y."/>
        </authorList>
    </citation>
    <scope>NUCLEOTIDE SEQUENCE</scope>
    <source>
        <strain evidence="5">AG</strain>
    </source>
</reference>
<dbReference type="PANTHER" id="PTHR43464:SF19">
    <property type="entry name" value="UBIQUINONE BIOSYNTHESIS O-METHYLTRANSFERASE, MITOCHONDRIAL"/>
    <property type="match status" value="1"/>
</dbReference>
<evidence type="ECO:0000256" key="2">
    <source>
        <dbReference type="ARBA" id="ARBA00022679"/>
    </source>
</evidence>
<feature type="domain" description="Methyltransferase" evidence="4">
    <location>
        <begin position="47"/>
        <end position="143"/>
    </location>
</feature>
<dbReference type="InterPro" id="IPR029063">
    <property type="entry name" value="SAM-dependent_MTases_sf"/>
</dbReference>
<dbReference type="CDD" id="cd02440">
    <property type="entry name" value="AdoMet_MTases"/>
    <property type="match status" value="1"/>
</dbReference>
<comment type="caution">
    <text evidence="5">The sequence shown here is derived from an EMBL/GenBank/DDBJ whole genome shotgun (WGS) entry which is preliminary data.</text>
</comment>
<sequence>MTDITGVQTLYDKFRHDEWDRLELHRIEYHVTLTTILKYLPPPPALVADIGGGPGRYSLELARRGYRVTLIDLSSVLLDMARTKAQCEGLNIVIAQANACDLSQVVPENDVFDAVLLLGPLYHLVQLSERRQAMAEALRILKKNSTSLLCTSYISQLAHFRDIATKDPARLANQSQFYRDLLQTGNYKQLSYHARPGDVRSLIQSFPELQLLELRGCEGFLGGRLNENINQLPEHEFEAWLQLVLETGADEEGLASSDHLLAISRLIISSQGEQVVQSIDES</sequence>
<dbReference type="Pfam" id="PF13649">
    <property type="entry name" value="Methyltransf_25"/>
    <property type="match status" value="1"/>
</dbReference>
<dbReference type="GO" id="GO:0008168">
    <property type="term" value="F:methyltransferase activity"/>
    <property type="evidence" value="ECO:0007669"/>
    <property type="project" value="UniProtKB-KW"/>
</dbReference>
<keyword evidence="6" id="KW-1185">Reference proteome</keyword>
<evidence type="ECO:0000313" key="6">
    <source>
        <dbReference type="Proteomes" id="UP001206595"/>
    </source>
</evidence>